<keyword evidence="4" id="KW-0238">DNA-binding</keyword>
<dbReference type="GO" id="GO:0046982">
    <property type="term" value="F:protein heterodimerization activity"/>
    <property type="evidence" value="ECO:0007669"/>
    <property type="project" value="InterPro"/>
</dbReference>
<comment type="subcellular location">
    <subcellularLocation>
        <location evidence="1">Nucleus</location>
    </subcellularLocation>
</comment>
<dbReference type="PANTHER" id="PTHR28680:SF1">
    <property type="entry name" value="CENTROMERE PROTEIN X"/>
    <property type="match status" value="1"/>
</dbReference>
<evidence type="ECO:0000256" key="4">
    <source>
        <dbReference type="ARBA" id="ARBA00023125"/>
    </source>
</evidence>
<evidence type="ECO:0000313" key="8">
    <source>
        <dbReference type="Proteomes" id="UP000094565"/>
    </source>
</evidence>
<dbReference type="GO" id="GO:0003677">
    <property type="term" value="F:DNA binding"/>
    <property type="evidence" value="ECO:0007669"/>
    <property type="project" value="UniProtKB-KW"/>
</dbReference>
<evidence type="ECO:0000256" key="2">
    <source>
        <dbReference type="ARBA" id="ARBA00009359"/>
    </source>
</evidence>
<dbReference type="GO" id="GO:0051382">
    <property type="term" value="P:kinetochore assembly"/>
    <property type="evidence" value="ECO:0007669"/>
    <property type="project" value="InterPro"/>
</dbReference>
<keyword evidence="8" id="KW-1185">Reference proteome</keyword>
<dbReference type="GO" id="GO:0071821">
    <property type="term" value="C:FANCM-MHF complex"/>
    <property type="evidence" value="ECO:0007669"/>
    <property type="project" value="TreeGrafter"/>
</dbReference>
<keyword evidence="5" id="KW-0234">DNA repair</keyword>
<keyword evidence="3" id="KW-0227">DNA damage</keyword>
<sequence length="103" mass="11641">MGNDGLSKTTLARLFHTVAFEEPDTRISSKTLELSMEYLNIFTKEAVIRADEVRRDRNGQVRSKYNIKLENVEDQPIENTDSNGGILDVNHLSQISGSLILDF</sequence>
<keyword evidence="6" id="KW-0539">Nucleus</keyword>
<evidence type="ECO:0000256" key="5">
    <source>
        <dbReference type="ARBA" id="ARBA00023204"/>
    </source>
</evidence>
<dbReference type="InterPro" id="IPR018552">
    <property type="entry name" value="CENP-X"/>
</dbReference>
<comment type="similarity">
    <text evidence="2">Belongs to the CENP-X/MHF2 family.</text>
</comment>
<dbReference type="Proteomes" id="UP000094565">
    <property type="component" value="Chromosome 3"/>
</dbReference>
<accession>A0A1B2JG79</accession>
<dbReference type="GO" id="GO:0006281">
    <property type="term" value="P:DNA repair"/>
    <property type="evidence" value="ECO:0007669"/>
    <property type="project" value="UniProtKB-KW"/>
</dbReference>
<dbReference type="AlphaFoldDB" id="A0A1B2JG79"/>
<protein>
    <submittedName>
        <fullName evidence="7">BA75_03484T0</fullName>
    </submittedName>
</protein>
<dbReference type="GO" id="GO:0000712">
    <property type="term" value="P:resolution of meiotic recombination intermediates"/>
    <property type="evidence" value="ECO:0007669"/>
    <property type="project" value="TreeGrafter"/>
</dbReference>
<organism evidence="7 8">
    <name type="scientific">Komagataella pastoris</name>
    <name type="common">Yeast</name>
    <name type="synonym">Pichia pastoris</name>
    <dbReference type="NCBI Taxonomy" id="4922"/>
    <lineage>
        <taxon>Eukaryota</taxon>
        <taxon>Fungi</taxon>
        <taxon>Dikarya</taxon>
        <taxon>Ascomycota</taxon>
        <taxon>Saccharomycotina</taxon>
        <taxon>Pichiomycetes</taxon>
        <taxon>Pichiales</taxon>
        <taxon>Pichiaceae</taxon>
        <taxon>Komagataella</taxon>
    </lineage>
</organism>
<name>A0A1B2JG79_PICPA</name>
<dbReference type="PANTHER" id="PTHR28680">
    <property type="entry name" value="CENTROMERE PROTEIN X"/>
    <property type="match status" value="1"/>
</dbReference>
<dbReference type="Gene3D" id="1.10.20.10">
    <property type="entry name" value="Histone, subunit A"/>
    <property type="match status" value="1"/>
</dbReference>
<dbReference type="EMBL" id="CP014586">
    <property type="protein sequence ID" value="ANZ77036.1"/>
    <property type="molecule type" value="Genomic_DNA"/>
</dbReference>
<evidence type="ECO:0000256" key="6">
    <source>
        <dbReference type="ARBA" id="ARBA00023242"/>
    </source>
</evidence>
<proteinExistence type="inferred from homology"/>
<evidence type="ECO:0000256" key="3">
    <source>
        <dbReference type="ARBA" id="ARBA00022763"/>
    </source>
</evidence>
<dbReference type="Pfam" id="PF09415">
    <property type="entry name" value="CENP-X"/>
    <property type="match status" value="1"/>
</dbReference>
<gene>
    <name evidence="7" type="primary">YDL160C-A</name>
    <name evidence="7" type="ORF">ATY40_BA7503484</name>
</gene>
<dbReference type="CDD" id="cd22921">
    <property type="entry name" value="HFD_CENP-X"/>
    <property type="match status" value="1"/>
</dbReference>
<evidence type="ECO:0000256" key="1">
    <source>
        <dbReference type="ARBA" id="ARBA00004123"/>
    </source>
</evidence>
<dbReference type="GO" id="GO:0031297">
    <property type="term" value="P:replication fork processing"/>
    <property type="evidence" value="ECO:0007669"/>
    <property type="project" value="TreeGrafter"/>
</dbReference>
<dbReference type="OrthoDB" id="2500381at2759"/>
<dbReference type="InterPro" id="IPR009072">
    <property type="entry name" value="Histone-fold"/>
</dbReference>
<evidence type="ECO:0000313" key="7">
    <source>
        <dbReference type="EMBL" id="ANZ77036.1"/>
    </source>
</evidence>
<reference evidence="7 8" key="1">
    <citation type="submission" date="2016-02" db="EMBL/GenBank/DDBJ databases">
        <title>Comparative genomic and transcriptomic foundation for Pichia pastoris.</title>
        <authorList>
            <person name="Love K.R."/>
            <person name="Shah K.A."/>
            <person name="Whittaker C.A."/>
            <person name="Wu J."/>
            <person name="Bartlett M.C."/>
            <person name="Ma D."/>
            <person name="Leeson R.L."/>
            <person name="Priest M."/>
            <person name="Young S.K."/>
            <person name="Love J.C."/>
        </authorList>
    </citation>
    <scope>NUCLEOTIDE SEQUENCE [LARGE SCALE GENOMIC DNA]</scope>
    <source>
        <strain evidence="7 8">ATCC 28485</strain>
    </source>
</reference>